<reference evidence="1 2" key="1">
    <citation type="submission" date="2019-08" db="EMBL/GenBank/DDBJ databases">
        <authorList>
            <person name="Alioto T."/>
            <person name="Alioto T."/>
            <person name="Gomez Garrido J."/>
        </authorList>
    </citation>
    <scope>NUCLEOTIDE SEQUENCE [LARGE SCALE GENOMIC DNA]</scope>
</reference>
<organism evidence="1 2">
    <name type="scientific">Cinara cedri</name>
    <dbReference type="NCBI Taxonomy" id="506608"/>
    <lineage>
        <taxon>Eukaryota</taxon>
        <taxon>Metazoa</taxon>
        <taxon>Ecdysozoa</taxon>
        <taxon>Arthropoda</taxon>
        <taxon>Hexapoda</taxon>
        <taxon>Insecta</taxon>
        <taxon>Pterygota</taxon>
        <taxon>Neoptera</taxon>
        <taxon>Paraneoptera</taxon>
        <taxon>Hemiptera</taxon>
        <taxon>Sternorrhyncha</taxon>
        <taxon>Aphidomorpha</taxon>
        <taxon>Aphidoidea</taxon>
        <taxon>Aphididae</taxon>
        <taxon>Lachninae</taxon>
        <taxon>Cinara</taxon>
    </lineage>
</organism>
<sequence>MLHKSKAEISEHKMNDCVIIPVPKIDKGPSDPVNAIGVIVNQRNNMNCIGTQHGLLKNGLDLEIWNWPHQILLMLIE</sequence>
<evidence type="ECO:0000313" key="1">
    <source>
        <dbReference type="EMBL" id="VVC33533.1"/>
    </source>
</evidence>
<proteinExistence type="predicted"/>
<keyword evidence="2" id="KW-1185">Reference proteome</keyword>
<dbReference type="Proteomes" id="UP000325440">
    <property type="component" value="Unassembled WGS sequence"/>
</dbReference>
<accession>A0A5E4MRL3</accession>
<protein>
    <submittedName>
        <fullName evidence="1">Uncharacterized protein</fullName>
    </submittedName>
</protein>
<name>A0A5E4MRL3_9HEMI</name>
<evidence type="ECO:0000313" key="2">
    <source>
        <dbReference type="Proteomes" id="UP000325440"/>
    </source>
</evidence>
<dbReference type="OrthoDB" id="6591074at2759"/>
<gene>
    <name evidence="1" type="ORF">CINCED_3A007470</name>
</gene>
<dbReference type="EMBL" id="CABPRJ010000970">
    <property type="protein sequence ID" value="VVC33533.1"/>
    <property type="molecule type" value="Genomic_DNA"/>
</dbReference>
<dbReference type="AlphaFoldDB" id="A0A5E4MRL3"/>